<proteinExistence type="inferred from homology"/>
<evidence type="ECO:0000256" key="5">
    <source>
        <dbReference type="ARBA" id="ARBA00023125"/>
    </source>
</evidence>
<evidence type="ECO:0000256" key="7">
    <source>
        <dbReference type="RuleBase" id="RU003894"/>
    </source>
</evidence>
<feature type="compositionally biased region" description="Low complexity" evidence="8">
    <location>
        <begin position="158"/>
        <end position="179"/>
    </location>
</feature>
<feature type="compositionally biased region" description="Basic residues" evidence="8">
    <location>
        <begin position="206"/>
        <end position="217"/>
    </location>
</feature>
<evidence type="ECO:0000256" key="8">
    <source>
        <dbReference type="SAM" id="MobiDB-lite"/>
    </source>
</evidence>
<feature type="compositionally biased region" description="Basic residues" evidence="8">
    <location>
        <begin position="109"/>
        <end position="121"/>
    </location>
</feature>
<accession>A0A9N9CEG2</accession>
<evidence type="ECO:0000313" key="10">
    <source>
        <dbReference type="EMBL" id="CAG8598478.1"/>
    </source>
</evidence>
<dbReference type="GO" id="GO:0030261">
    <property type="term" value="P:chromosome condensation"/>
    <property type="evidence" value="ECO:0007669"/>
    <property type="project" value="TreeGrafter"/>
</dbReference>
<dbReference type="InterPro" id="IPR005819">
    <property type="entry name" value="H1/H5"/>
</dbReference>
<dbReference type="PROSITE" id="PS51504">
    <property type="entry name" value="H15"/>
    <property type="match status" value="1"/>
</dbReference>
<reference evidence="10" key="1">
    <citation type="submission" date="2021-06" db="EMBL/GenBank/DDBJ databases">
        <authorList>
            <person name="Kallberg Y."/>
            <person name="Tangrot J."/>
            <person name="Rosling A."/>
        </authorList>
    </citation>
    <scope>NUCLEOTIDE SEQUENCE</scope>
    <source>
        <strain evidence="10">FL966</strain>
    </source>
</reference>
<dbReference type="PANTHER" id="PTHR11467">
    <property type="entry name" value="HISTONE H1"/>
    <property type="match status" value="1"/>
</dbReference>
<organism evidence="10 11">
    <name type="scientific">Cetraspora pellucida</name>
    <dbReference type="NCBI Taxonomy" id="1433469"/>
    <lineage>
        <taxon>Eukaryota</taxon>
        <taxon>Fungi</taxon>
        <taxon>Fungi incertae sedis</taxon>
        <taxon>Mucoromycota</taxon>
        <taxon>Glomeromycotina</taxon>
        <taxon>Glomeromycetes</taxon>
        <taxon>Diversisporales</taxon>
        <taxon>Gigasporaceae</taxon>
        <taxon>Cetraspora</taxon>
    </lineage>
</organism>
<dbReference type="EMBL" id="CAJVQA010004416">
    <property type="protein sequence ID" value="CAG8598478.1"/>
    <property type="molecule type" value="Genomic_DNA"/>
</dbReference>
<evidence type="ECO:0000256" key="6">
    <source>
        <dbReference type="ARBA" id="ARBA00023242"/>
    </source>
</evidence>
<comment type="subcellular location">
    <subcellularLocation>
        <location evidence="2">Chromosome</location>
    </subcellularLocation>
    <subcellularLocation>
        <location evidence="1 7">Nucleus</location>
    </subcellularLocation>
</comment>
<keyword evidence="5 7" id="KW-0238">DNA-binding</keyword>
<feature type="region of interest" description="Disordered" evidence="8">
    <location>
        <begin position="85"/>
        <end position="217"/>
    </location>
</feature>
<dbReference type="Gene3D" id="1.10.10.10">
    <property type="entry name" value="Winged helix-like DNA-binding domain superfamily/Winged helix DNA-binding domain"/>
    <property type="match status" value="1"/>
</dbReference>
<dbReference type="GO" id="GO:0031492">
    <property type="term" value="F:nucleosomal DNA binding"/>
    <property type="evidence" value="ECO:0007669"/>
    <property type="project" value="TreeGrafter"/>
</dbReference>
<dbReference type="GO" id="GO:0045910">
    <property type="term" value="P:negative regulation of DNA recombination"/>
    <property type="evidence" value="ECO:0007669"/>
    <property type="project" value="TreeGrafter"/>
</dbReference>
<comment type="caution">
    <text evidence="10">The sequence shown here is derived from an EMBL/GenBank/DDBJ whole genome shotgun (WGS) entry which is preliminary data.</text>
</comment>
<dbReference type="InterPro" id="IPR005818">
    <property type="entry name" value="Histone_H1/H5_H15"/>
</dbReference>
<dbReference type="GO" id="GO:0006334">
    <property type="term" value="P:nucleosome assembly"/>
    <property type="evidence" value="ECO:0007669"/>
    <property type="project" value="InterPro"/>
</dbReference>
<protein>
    <recommendedName>
        <fullName evidence="3">Histone H1</fullName>
    </recommendedName>
</protein>
<dbReference type="Pfam" id="PF00538">
    <property type="entry name" value="Linker_histone"/>
    <property type="match status" value="1"/>
</dbReference>
<keyword evidence="4 7" id="KW-0158">Chromosome</keyword>
<gene>
    <name evidence="10" type="ORF">CPELLU_LOCUS6877</name>
</gene>
<evidence type="ECO:0000256" key="3">
    <source>
        <dbReference type="ARBA" id="ARBA00020833"/>
    </source>
</evidence>
<dbReference type="GO" id="GO:0003690">
    <property type="term" value="F:double-stranded DNA binding"/>
    <property type="evidence" value="ECO:0007669"/>
    <property type="project" value="TreeGrafter"/>
</dbReference>
<evidence type="ECO:0000259" key="9">
    <source>
        <dbReference type="PROSITE" id="PS51504"/>
    </source>
</evidence>
<keyword evidence="6 7" id="KW-0539">Nucleus</keyword>
<sequence>MSSKAKANTVKPKRPPYEEMIREAIIALKDRKGSSRPAIKKYITTTYQIEDNPTMAQSFRKALKKGVDKEIFTFYNGPKGTIKLVKKDAEKKPRSVTKASDTKDEAAKKTKSKVTKPKPVKKTSTVEKKVSKPAPVKKTPATKSTTRGTKKGTKDTAKSTTRSTTRSATRSTRKSPAATKSAAKDVGKSTRASTSRKAKAESPKTKATRKRATRAGA</sequence>
<dbReference type="GO" id="GO:0030527">
    <property type="term" value="F:structural constituent of chromatin"/>
    <property type="evidence" value="ECO:0007669"/>
    <property type="project" value="InterPro"/>
</dbReference>
<dbReference type="InterPro" id="IPR036388">
    <property type="entry name" value="WH-like_DNA-bd_sf"/>
</dbReference>
<dbReference type="GO" id="GO:0000786">
    <property type="term" value="C:nucleosome"/>
    <property type="evidence" value="ECO:0007669"/>
    <property type="project" value="InterPro"/>
</dbReference>
<dbReference type="Proteomes" id="UP000789759">
    <property type="component" value="Unassembled WGS sequence"/>
</dbReference>
<dbReference type="AlphaFoldDB" id="A0A9N9CEG2"/>
<dbReference type="InterPro" id="IPR036390">
    <property type="entry name" value="WH_DNA-bd_sf"/>
</dbReference>
<dbReference type="SUPFAM" id="SSF46785">
    <property type="entry name" value="Winged helix' DNA-binding domain"/>
    <property type="match status" value="1"/>
</dbReference>
<evidence type="ECO:0000256" key="2">
    <source>
        <dbReference type="ARBA" id="ARBA00004286"/>
    </source>
</evidence>
<dbReference type="SMART" id="SM00526">
    <property type="entry name" value="H15"/>
    <property type="match status" value="1"/>
</dbReference>
<comment type="similarity">
    <text evidence="7">Belongs to the histone H1/H5 family.</text>
</comment>
<feature type="compositionally biased region" description="Low complexity" evidence="8">
    <location>
        <begin position="132"/>
        <end position="147"/>
    </location>
</feature>
<evidence type="ECO:0000256" key="4">
    <source>
        <dbReference type="ARBA" id="ARBA00022454"/>
    </source>
</evidence>
<dbReference type="OrthoDB" id="1110759at2759"/>
<keyword evidence="11" id="KW-1185">Reference proteome</keyword>
<evidence type="ECO:0000313" key="11">
    <source>
        <dbReference type="Proteomes" id="UP000789759"/>
    </source>
</evidence>
<dbReference type="PANTHER" id="PTHR11467:SF36">
    <property type="entry name" value="HISTONE 24-RELATED"/>
    <property type="match status" value="1"/>
</dbReference>
<dbReference type="GO" id="GO:0005634">
    <property type="term" value="C:nucleus"/>
    <property type="evidence" value="ECO:0007669"/>
    <property type="project" value="UniProtKB-SubCell"/>
</dbReference>
<dbReference type="CDD" id="cd00073">
    <property type="entry name" value="H15"/>
    <property type="match status" value="1"/>
</dbReference>
<name>A0A9N9CEG2_9GLOM</name>
<dbReference type="PRINTS" id="PR00624">
    <property type="entry name" value="HISTONEH5"/>
</dbReference>
<feature type="domain" description="H15" evidence="9">
    <location>
        <begin position="13"/>
        <end position="86"/>
    </location>
</feature>
<evidence type="ECO:0000256" key="1">
    <source>
        <dbReference type="ARBA" id="ARBA00004123"/>
    </source>
</evidence>